<dbReference type="InterPro" id="IPR045851">
    <property type="entry name" value="AMP-bd_C_sf"/>
</dbReference>
<feature type="domain" description="AMP-binding enzyme C-terminal" evidence="4">
    <location>
        <begin position="301"/>
        <end position="374"/>
    </location>
</feature>
<dbReference type="Gene3D" id="3.40.50.12780">
    <property type="entry name" value="N-terminal domain of ligase-like"/>
    <property type="match status" value="1"/>
</dbReference>
<comment type="caution">
    <text evidence="5">The sequence shown here is derived from an EMBL/GenBank/DDBJ whole genome shotgun (WGS) entry which is preliminary data.</text>
</comment>
<dbReference type="Gene3D" id="3.30.300.30">
    <property type="match status" value="1"/>
</dbReference>
<organism evidence="5 6">
    <name type="scientific">Gordonia phosphorivorans</name>
    <dbReference type="NCBI Taxonomy" id="1056982"/>
    <lineage>
        <taxon>Bacteria</taxon>
        <taxon>Bacillati</taxon>
        <taxon>Actinomycetota</taxon>
        <taxon>Actinomycetes</taxon>
        <taxon>Mycobacteriales</taxon>
        <taxon>Gordoniaceae</taxon>
        <taxon>Gordonia</taxon>
    </lineage>
</organism>
<proteinExistence type="inferred from homology"/>
<protein>
    <submittedName>
        <fullName evidence="5">O-succinylbenzoate--CoA ligase</fullName>
        <ecNumber evidence="5">6.2.1.26</ecNumber>
    </submittedName>
</protein>
<dbReference type="EC" id="6.2.1.26" evidence="5"/>
<dbReference type="InterPro" id="IPR042099">
    <property type="entry name" value="ANL_N_sf"/>
</dbReference>
<evidence type="ECO:0000313" key="5">
    <source>
        <dbReference type="EMBL" id="MFC0316276.1"/>
    </source>
</evidence>
<dbReference type="InterPro" id="IPR025110">
    <property type="entry name" value="AMP-bd_C"/>
</dbReference>
<feature type="domain" description="AMP-dependent synthetase/ligase" evidence="3">
    <location>
        <begin position="58"/>
        <end position="251"/>
    </location>
</feature>
<dbReference type="PANTHER" id="PTHR43201:SF5">
    <property type="entry name" value="MEDIUM-CHAIN ACYL-COA LIGASE ACSF2, MITOCHONDRIAL"/>
    <property type="match status" value="1"/>
</dbReference>
<dbReference type="SUPFAM" id="SSF56801">
    <property type="entry name" value="Acetyl-CoA synthetase-like"/>
    <property type="match status" value="1"/>
</dbReference>
<keyword evidence="6" id="KW-1185">Reference proteome</keyword>
<evidence type="ECO:0000313" key="6">
    <source>
        <dbReference type="Proteomes" id="UP001589783"/>
    </source>
</evidence>
<gene>
    <name evidence="5" type="primary">menE</name>
    <name evidence="5" type="ORF">ACFFJD_15625</name>
</gene>
<dbReference type="RefSeq" id="WP_382365810.1">
    <property type="nucleotide sequence ID" value="NZ_JBHLWV010000028.1"/>
</dbReference>
<name>A0ABV6HBM5_9ACTN</name>
<comment type="similarity">
    <text evidence="1">Belongs to the ATP-dependent AMP-binding enzyme family.</text>
</comment>
<keyword evidence="2 5" id="KW-0436">Ligase</keyword>
<evidence type="ECO:0000256" key="1">
    <source>
        <dbReference type="ARBA" id="ARBA00006432"/>
    </source>
</evidence>
<dbReference type="EMBL" id="JBHLWV010000028">
    <property type="protein sequence ID" value="MFC0316276.1"/>
    <property type="molecule type" value="Genomic_DNA"/>
</dbReference>
<evidence type="ECO:0000259" key="3">
    <source>
        <dbReference type="Pfam" id="PF00501"/>
    </source>
</evidence>
<reference evidence="5 6" key="1">
    <citation type="submission" date="2024-09" db="EMBL/GenBank/DDBJ databases">
        <authorList>
            <person name="Sun Q."/>
            <person name="Mori K."/>
        </authorList>
    </citation>
    <scope>NUCLEOTIDE SEQUENCE [LARGE SCALE GENOMIC DNA]</scope>
    <source>
        <strain evidence="5 6">CCM 7957</strain>
    </source>
</reference>
<sequence>MRLLQPLVLPPGPAVLDARAELSAMLDGSGAFLPLPADAPAAAAALSESLRAGEPIDERCTLVVSTSGSTGTPKGALHTATTLRASAAATAQSLGGPGSWLLALPPHHIAGLQVLLRSLAAGYDPMVLDVTDGFDPAALPAAVAAMTGPRRYTSLVPLQLRKALTDPAATAALAQLDAILVGGAGTPPDLAAAARAAGLSITTTYGMSETAGGCVYDGTPLPGVQVRLIDVDPNTGVGRVELGGPTVALGYRDLPEHPAFTTPGWFRTDDLATFDDGRLTVVGRADEAISTGGLTVLPQVVEAVIERLDGVGACAVFGVPDERLGQAVAVAVVPDGAAPDAATLTRAVRERLDRFAAPRHLLIVDALPLRGPGKVDRRALQRQFRDNLGAT</sequence>
<dbReference type="Proteomes" id="UP001589783">
    <property type="component" value="Unassembled WGS sequence"/>
</dbReference>
<dbReference type="InterPro" id="IPR000873">
    <property type="entry name" value="AMP-dep_synth/lig_dom"/>
</dbReference>
<evidence type="ECO:0000259" key="4">
    <source>
        <dbReference type="Pfam" id="PF13193"/>
    </source>
</evidence>
<dbReference type="Pfam" id="PF13193">
    <property type="entry name" value="AMP-binding_C"/>
    <property type="match status" value="1"/>
</dbReference>
<dbReference type="PANTHER" id="PTHR43201">
    <property type="entry name" value="ACYL-COA SYNTHETASE"/>
    <property type="match status" value="1"/>
</dbReference>
<evidence type="ECO:0000256" key="2">
    <source>
        <dbReference type="ARBA" id="ARBA00022598"/>
    </source>
</evidence>
<dbReference type="NCBIfam" id="NF005877">
    <property type="entry name" value="PRK07824.1"/>
    <property type="match status" value="1"/>
</dbReference>
<dbReference type="Pfam" id="PF00501">
    <property type="entry name" value="AMP-binding"/>
    <property type="match status" value="1"/>
</dbReference>
<accession>A0ABV6HBM5</accession>
<dbReference type="GO" id="GO:0008756">
    <property type="term" value="F:o-succinylbenzoate-CoA ligase activity"/>
    <property type="evidence" value="ECO:0007669"/>
    <property type="project" value="UniProtKB-EC"/>
</dbReference>